<keyword evidence="2" id="KW-1185">Reference proteome</keyword>
<organism evidence="1 2">
    <name type="scientific">Blepharisma stoltei</name>
    <dbReference type="NCBI Taxonomy" id="1481888"/>
    <lineage>
        <taxon>Eukaryota</taxon>
        <taxon>Sar</taxon>
        <taxon>Alveolata</taxon>
        <taxon>Ciliophora</taxon>
        <taxon>Postciliodesmatophora</taxon>
        <taxon>Heterotrichea</taxon>
        <taxon>Heterotrichida</taxon>
        <taxon>Blepharismidae</taxon>
        <taxon>Blepharisma</taxon>
    </lineage>
</organism>
<proteinExistence type="predicted"/>
<reference evidence="1" key="1">
    <citation type="submission" date="2021-09" db="EMBL/GenBank/DDBJ databases">
        <authorList>
            <consortium name="AG Swart"/>
            <person name="Singh M."/>
            <person name="Singh A."/>
            <person name="Seah K."/>
            <person name="Emmerich C."/>
        </authorList>
    </citation>
    <scope>NUCLEOTIDE SEQUENCE</scope>
    <source>
        <strain evidence="1">ATCC30299</strain>
    </source>
</reference>
<comment type="caution">
    <text evidence="1">The sequence shown here is derived from an EMBL/GenBank/DDBJ whole genome shotgun (WGS) entry which is preliminary data.</text>
</comment>
<evidence type="ECO:0008006" key="3">
    <source>
        <dbReference type="Google" id="ProtNLM"/>
    </source>
</evidence>
<gene>
    <name evidence="1" type="ORF">BSTOLATCC_MIC6937</name>
</gene>
<sequence length="142" mass="16510">MELNITRNNSTEPSLCSFAYLFYSTIEGTLIGYLRRCGKATLQELIEHVANSKNLRTKHSKKYKNKNIEKLALSKLAANGHIFTKGQSGIWTLNENAAMEYKQQKIVEIKKIKEIKLKRHESREKKYKKDKNNCRCLKCDID</sequence>
<dbReference type="AlphaFoldDB" id="A0AAU9IB39"/>
<dbReference type="EMBL" id="CAJZBQ010000007">
    <property type="protein sequence ID" value="CAG9312543.1"/>
    <property type="molecule type" value="Genomic_DNA"/>
</dbReference>
<dbReference type="Proteomes" id="UP001162131">
    <property type="component" value="Unassembled WGS sequence"/>
</dbReference>
<evidence type="ECO:0000313" key="1">
    <source>
        <dbReference type="EMBL" id="CAG9312543.1"/>
    </source>
</evidence>
<evidence type="ECO:0000313" key="2">
    <source>
        <dbReference type="Proteomes" id="UP001162131"/>
    </source>
</evidence>
<accession>A0AAU9IB39</accession>
<name>A0AAU9IB39_9CILI</name>
<protein>
    <recommendedName>
        <fullName evidence="3">H15 domain-containing protein</fullName>
    </recommendedName>
</protein>